<dbReference type="EMBL" id="CAADGH010000037">
    <property type="protein sequence ID" value="VFK75977.1"/>
    <property type="molecule type" value="Genomic_DNA"/>
</dbReference>
<organism evidence="1">
    <name type="scientific">Candidatus Kentrum sp. MB</name>
    <dbReference type="NCBI Taxonomy" id="2138164"/>
    <lineage>
        <taxon>Bacteria</taxon>
        <taxon>Pseudomonadati</taxon>
        <taxon>Pseudomonadota</taxon>
        <taxon>Gammaproteobacteria</taxon>
        <taxon>Candidatus Kentrum</taxon>
    </lineage>
</organism>
<evidence type="ECO:0000313" key="3">
    <source>
        <dbReference type="EMBL" id="VFK75977.1"/>
    </source>
</evidence>
<protein>
    <submittedName>
        <fullName evidence="1">Uncharacterized protein</fullName>
    </submittedName>
</protein>
<dbReference type="EMBL" id="CAADFO010000035">
    <property type="protein sequence ID" value="VFK28248.1"/>
    <property type="molecule type" value="Genomic_DNA"/>
</dbReference>
<dbReference type="AlphaFoldDB" id="A0A450XGD2"/>
<sequence>MSVATHYHTRPMTLGGLALAGANRGLEKGETGTSDFRGYPISMPVCQPLPVARGYPTTSLER</sequence>
<proteinExistence type="predicted"/>
<gene>
    <name evidence="1" type="ORF">BECKMB1821G_GA0114241_10355</name>
    <name evidence="3" type="ORF">BECKMB1821H_GA0114242_103730</name>
    <name evidence="2" type="ORF">BECKMB1821I_GA0114274_103430</name>
</gene>
<accession>A0A450XGD2</accession>
<evidence type="ECO:0000313" key="2">
    <source>
        <dbReference type="EMBL" id="VFK32557.1"/>
    </source>
</evidence>
<name>A0A450XGD2_9GAMM</name>
<dbReference type="EMBL" id="CAADFQ010000034">
    <property type="protein sequence ID" value="VFK32557.1"/>
    <property type="molecule type" value="Genomic_DNA"/>
</dbReference>
<reference evidence="1" key="1">
    <citation type="submission" date="2019-02" db="EMBL/GenBank/DDBJ databases">
        <authorList>
            <person name="Gruber-Vodicka R. H."/>
            <person name="Seah K. B. B."/>
        </authorList>
    </citation>
    <scope>NUCLEOTIDE SEQUENCE</scope>
    <source>
        <strain evidence="1">BECK_BZ197</strain>
        <strain evidence="3">BECK_BZ198</strain>
        <strain evidence="2">BECK_BZ199</strain>
    </source>
</reference>
<evidence type="ECO:0000313" key="1">
    <source>
        <dbReference type="EMBL" id="VFK28248.1"/>
    </source>
</evidence>